<name>A0A317N291_9NOCA</name>
<gene>
    <name evidence="1" type="ORF">DFR69_118130</name>
</gene>
<dbReference type="RefSeq" id="WP_167456482.1">
    <property type="nucleotide sequence ID" value="NZ_JARWQV010000390.1"/>
</dbReference>
<dbReference type="AlphaFoldDB" id="A0A317N291"/>
<proteinExistence type="predicted"/>
<dbReference type="EMBL" id="QGTL01000018">
    <property type="protein sequence ID" value="PWV67954.1"/>
    <property type="molecule type" value="Genomic_DNA"/>
</dbReference>
<evidence type="ECO:0000313" key="2">
    <source>
        <dbReference type="Proteomes" id="UP000246410"/>
    </source>
</evidence>
<evidence type="ECO:0000313" key="1">
    <source>
        <dbReference type="EMBL" id="PWV67954.1"/>
    </source>
</evidence>
<sequence>MDRIDAERRAELESRRRRARTPAAKRLAEVPWPDRSWIRVRGLDVVVGGAVLER</sequence>
<accession>A0A317N291</accession>
<protein>
    <submittedName>
        <fullName evidence="1">Uncharacterized protein</fullName>
    </submittedName>
</protein>
<organism evidence="1 2">
    <name type="scientific">Nocardia neocaledoniensis</name>
    <dbReference type="NCBI Taxonomy" id="236511"/>
    <lineage>
        <taxon>Bacteria</taxon>
        <taxon>Bacillati</taxon>
        <taxon>Actinomycetota</taxon>
        <taxon>Actinomycetes</taxon>
        <taxon>Mycobacteriales</taxon>
        <taxon>Nocardiaceae</taxon>
        <taxon>Nocardia</taxon>
    </lineage>
</organism>
<keyword evidence="2" id="KW-1185">Reference proteome</keyword>
<dbReference type="Proteomes" id="UP000246410">
    <property type="component" value="Unassembled WGS sequence"/>
</dbReference>
<reference evidence="1 2" key="1">
    <citation type="submission" date="2018-05" db="EMBL/GenBank/DDBJ databases">
        <title>Genomic Encyclopedia of Type Strains, Phase IV (KMG-IV): sequencing the most valuable type-strain genomes for metagenomic binning, comparative biology and taxonomic classification.</title>
        <authorList>
            <person name="Goeker M."/>
        </authorList>
    </citation>
    <scope>NUCLEOTIDE SEQUENCE [LARGE SCALE GENOMIC DNA]</scope>
    <source>
        <strain evidence="1 2">DSM 44717</strain>
    </source>
</reference>
<comment type="caution">
    <text evidence="1">The sequence shown here is derived from an EMBL/GenBank/DDBJ whole genome shotgun (WGS) entry which is preliminary data.</text>
</comment>